<sequence length="129" mass="14162">MAAYGRSSLSSLLEQMAPLIPAGGSDDNLAAARKNRGRLLFQPAMMSPREERNVTTNSDDLGVGRQEMNDAASVGYLTRLRLPRYASTIDRSCGSSAVGRVRRSGGRRPADLLQRRAKRARSPPLFRRC</sequence>
<feature type="region of interest" description="Disordered" evidence="1">
    <location>
        <begin position="41"/>
        <end position="66"/>
    </location>
</feature>
<dbReference type="AlphaFoldDB" id="A0A914W9H7"/>
<reference evidence="3" key="1">
    <citation type="submission" date="2022-11" db="UniProtKB">
        <authorList>
            <consortium name="WormBaseParasite"/>
        </authorList>
    </citation>
    <scope>IDENTIFICATION</scope>
</reference>
<evidence type="ECO:0000313" key="2">
    <source>
        <dbReference type="Proteomes" id="UP000887566"/>
    </source>
</evidence>
<dbReference type="Proteomes" id="UP000887566">
    <property type="component" value="Unplaced"/>
</dbReference>
<protein>
    <submittedName>
        <fullName evidence="3">Uncharacterized protein</fullName>
    </submittedName>
</protein>
<feature type="compositionally biased region" description="Basic residues" evidence="1">
    <location>
        <begin position="115"/>
        <end position="129"/>
    </location>
</feature>
<evidence type="ECO:0000313" key="3">
    <source>
        <dbReference type="WBParaSite" id="PSAMB.scaffold3598size17641.g22044.t2"/>
    </source>
</evidence>
<feature type="region of interest" description="Disordered" evidence="1">
    <location>
        <begin position="96"/>
        <end position="129"/>
    </location>
</feature>
<evidence type="ECO:0000256" key="1">
    <source>
        <dbReference type="SAM" id="MobiDB-lite"/>
    </source>
</evidence>
<accession>A0A914W9H7</accession>
<proteinExistence type="predicted"/>
<keyword evidence="2" id="KW-1185">Reference proteome</keyword>
<organism evidence="2 3">
    <name type="scientific">Plectus sambesii</name>
    <dbReference type="NCBI Taxonomy" id="2011161"/>
    <lineage>
        <taxon>Eukaryota</taxon>
        <taxon>Metazoa</taxon>
        <taxon>Ecdysozoa</taxon>
        <taxon>Nematoda</taxon>
        <taxon>Chromadorea</taxon>
        <taxon>Plectida</taxon>
        <taxon>Plectina</taxon>
        <taxon>Plectoidea</taxon>
        <taxon>Plectidae</taxon>
        <taxon>Plectus</taxon>
    </lineage>
</organism>
<dbReference type="WBParaSite" id="PSAMB.scaffold3598size17641.g22044.t2">
    <property type="protein sequence ID" value="PSAMB.scaffold3598size17641.g22044.t2"/>
    <property type="gene ID" value="PSAMB.scaffold3598size17641.g22044"/>
</dbReference>
<name>A0A914W9H7_9BILA</name>